<dbReference type="Proteomes" id="UP000633731">
    <property type="component" value="Unassembled WGS sequence"/>
</dbReference>
<name>A0ACC5RPE2_ENTAG</name>
<keyword evidence="2" id="KW-1185">Reference proteome</keyword>
<accession>A0ACC5RPE2</accession>
<evidence type="ECO:0000313" key="1">
    <source>
        <dbReference type="EMBL" id="MBK4726458.1"/>
    </source>
</evidence>
<organism evidence="1 2">
    <name type="scientific">Enterobacter agglomerans</name>
    <name type="common">Erwinia herbicola</name>
    <name type="synonym">Pantoea agglomerans</name>
    <dbReference type="NCBI Taxonomy" id="549"/>
    <lineage>
        <taxon>Bacteria</taxon>
        <taxon>Pseudomonadati</taxon>
        <taxon>Pseudomonadota</taxon>
        <taxon>Gammaproteobacteria</taxon>
        <taxon>Enterobacterales</taxon>
        <taxon>Erwiniaceae</taxon>
        <taxon>Pantoea</taxon>
        <taxon>Pantoea agglomerans group</taxon>
    </lineage>
</organism>
<gene>
    <name evidence="1" type="ORF">JJL49_14575</name>
</gene>
<comment type="caution">
    <text evidence="1">The sequence shown here is derived from an EMBL/GenBank/DDBJ whole genome shotgun (WGS) entry which is preliminary data.</text>
</comment>
<sequence>MGAETLLRGKIHIGLFAKRKCVNKWALRLNAEGGVLQGAMKRFLFLFLGAVVGFGVTFVVFPLLSDLIVGQVLSDDEMNQNVGLFLITAPLLTVIGALAGGFYQQHRCSKIKGI</sequence>
<proteinExistence type="predicted"/>
<protein>
    <submittedName>
        <fullName evidence="1">Uncharacterized protein</fullName>
    </submittedName>
</protein>
<evidence type="ECO:0000313" key="2">
    <source>
        <dbReference type="Proteomes" id="UP000633731"/>
    </source>
</evidence>
<reference evidence="1" key="1">
    <citation type="submission" date="2021-01" db="EMBL/GenBank/DDBJ databases">
        <title>Draft genome of Pantoea agglomerans Eh 335.</title>
        <authorList>
            <person name="Emsley S.A."/>
            <person name="Oline D.K."/>
            <person name="Saw J.H."/>
            <person name="Ushijima B."/>
            <person name="Videau P."/>
            <person name="Koyack M.J."/>
        </authorList>
    </citation>
    <scope>NUCLEOTIDE SEQUENCE</scope>
    <source>
        <strain evidence="1">Eh 335</strain>
    </source>
</reference>
<dbReference type="EMBL" id="JAEOXF010000009">
    <property type="protein sequence ID" value="MBK4726458.1"/>
    <property type="molecule type" value="Genomic_DNA"/>
</dbReference>